<evidence type="ECO:0000313" key="1">
    <source>
        <dbReference type="EMBL" id="KAF9522811.1"/>
    </source>
</evidence>
<dbReference type="Proteomes" id="UP000807306">
    <property type="component" value="Unassembled WGS sequence"/>
</dbReference>
<dbReference type="AlphaFoldDB" id="A0A9P6JJ03"/>
<evidence type="ECO:0000313" key="2">
    <source>
        <dbReference type="Proteomes" id="UP000807306"/>
    </source>
</evidence>
<keyword evidence="2" id="KW-1185">Reference proteome</keyword>
<comment type="caution">
    <text evidence="1">The sequence shown here is derived from an EMBL/GenBank/DDBJ whole genome shotgun (WGS) entry which is preliminary data.</text>
</comment>
<proteinExistence type="predicted"/>
<gene>
    <name evidence="1" type="ORF">CPB83DRAFT_899315</name>
</gene>
<sequence>MAKPEWPAIALFKPGSFCGSNGALYTGQSIADMHISDYFQPAPLALEWPHGSGQNYHVRLVAKIFHQGFTDFYLEMTTGGPGVANAVWHPAPLHFQLQLQVLDCGTVQHLAI</sequence>
<reference evidence="1" key="1">
    <citation type="submission" date="2020-11" db="EMBL/GenBank/DDBJ databases">
        <authorList>
            <consortium name="DOE Joint Genome Institute"/>
            <person name="Ahrendt S."/>
            <person name="Riley R."/>
            <person name="Andreopoulos W."/>
            <person name="Labutti K."/>
            <person name="Pangilinan J."/>
            <person name="Ruiz-Duenas F.J."/>
            <person name="Barrasa J.M."/>
            <person name="Sanchez-Garcia M."/>
            <person name="Camarero S."/>
            <person name="Miyauchi S."/>
            <person name="Serrano A."/>
            <person name="Linde D."/>
            <person name="Babiker R."/>
            <person name="Drula E."/>
            <person name="Ayuso-Fernandez I."/>
            <person name="Pacheco R."/>
            <person name="Padilla G."/>
            <person name="Ferreira P."/>
            <person name="Barriuso J."/>
            <person name="Kellner H."/>
            <person name="Castanera R."/>
            <person name="Alfaro M."/>
            <person name="Ramirez L."/>
            <person name="Pisabarro A.G."/>
            <person name="Kuo A."/>
            <person name="Tritt A."/>
            <person name="Lipzen A."/>
            <person name="He G."/>
            <person name="Yan M."/>
            <person name="Ng V."/>
            <person name="Cullen D."/>
            <person name="Martin F."/>
            <person name="Rosso M.-N."/>
            <person name="Henrissat B."/>
            <person name="Hibbett D."/>
            <person name="Martinez A.T."/>
            <person name="Grigoriev I.V."/>
        </authorList>
    </citation>
    <scope>NUCLEOTIDE SEQUENCE</scope>
    <source>
        <strain evidence="1">CBS 506.95</strain>
    </source>
</reference>
<name>A0A9P6JJ03_9AGAR</name>
<dbReference type="EMBL" id="MU157933">
    <property type="protein sequence ID" value="KAF9522811.1"/>
    <property type="molecule type" value="Genomic_DNA"/>
</dbReference>
<protein>
    <submittedName>
        <fullName evidence="1">Uncharacterized protein</fullName>
    </submittedName>
</protein>
<accession>A0A9P6JJ03</accession>
<organism evidence="1 2">
    <name type="scientific">Crepidotus variabilis</name>
    <dbReference type="NCBI Taxonomy" id="179855"/>
    <lineage>
        <taxon>Eukaryota</taxon>
        <taxon>Fungi</taxon>
        <taxon>Dikarya</taxon>
        <taxon>Basidiomycota</taxon>
        <taxon>Agaricomycotina</taxon>
        <taxon>Agaricomycetes</taxon>
        <taxon>Agaricomycetidae</taxon>
        <taxon>Agaricales</taxon>
        <taxon>Agaricineae</taxon>
        <taxon>Crepidotaceae</taxon>
        <taxon>Crepidotus</taxon>
    </lineage>
</organism>